<dbReference type="PANTHER" id="PTHR12243">
    <property type="entry name" value="MADF DOMAIN TRANSCRIPTION FACTOR"/>
    <property type="match status" value="1"/>
</dbReference>
<name>A0A9N9Q8H8_9CUCU</name>
<evidence type="ECO:0000313" key="3">
    <source>
        <dbReference type="Proteomes" id="UP001152799"/>
    </source>
</evidence>
<dbReference type="GO" id="GO:0006357">
    <property type="term" value="P:regulation of transcription by RNA polymerase II"/>
    <property type="evidence" value="ECO:0007669"/>
    <property type="project" value="TreeGrafter"/>
</dbReference>
<reference evidence="2" key="1">
    <citation type="submission" date="2022-01" db="EMBL/GenBank/DDBJ databases">
        <authorList>
            <person name="King R."/>
        </authorList>
    </citation>
    <scope>NUCLEOTIDE SEQUENCE</scope>
</reference>
<dbReference type="PROSITE" id="PS51029">
    <property type="entry name" value="MADF"/>
    <property type="match status" value="1"/>
</dbReference>
<dbReference type="Proteomes" id="UP001152799">
    <property type="component" value="Chromosome 1"/>
</dbReference>
<feature type="domain" description="MADF" evidence="1">
    <location>
        <begin position="5"/>
        <end position="83"/>
    </location>
</feature>
<evidence type="ECO:0000313" key="2">
    <source>
        <dbReference type="EMBL" id="CAG9760027.1"/>
    </source>
</evidence>
<protein>
    <recommendedName>
        <fullName evidence="1">MADF domain-containing protein</fullName>
    </recommendedName>
</protein>
<dbReference type="GO" id="GO:0005667">
    <property type="term" value="C:transcription regulator complex"/>
    <property type="evidence" value="ECO:0007669"/>
    <property type="project" value="TreeGrafter"/>
</dbReference>
<dbReference type="PANTHER" id="PTHR12243:SF67">
    <property type="entry name" value="COREPRESSOR OF PANGOLIN, ISOFORM A-RELATED"/>
    <property type="match status" value="1"/>
</dbReference>
<dbReference type="SMART" id="SM00595">
    <property type="entry name" value="MADF"/>
    <property type="match status" value="1"/>
</dbReference>
<evidence type="ECO:0000259" key="1">
    <source>
        <dbReference type="PROSITE" id="PS51029"/>
    </source>
</evidence>
<sequence length="228" mass="26051">MDSHFVIKSVSKNKVLYDPKYNRTTERKQAWIEVGVELNQDVELVKRKWKNIRDEYVKFVGGLSKARNYGLASQMEFLNPYLHGVSLKGKKAHKIKHEKADKIKHESDVENYLPDQSLANPKSSPDTLNGLDLIFLGVSNLKKTYPQDAKESQEPAEALCSLDEVDQTCSQITNVIKQYAQSKPNLVNRKINNFFKAHGIDNDNQSTSDGTNILQMKFNFERRSSIDC</sequence>
<dbReference type="GO" id="GO:0005634">
    <property type="term" value="C:nucleus"/>
    <property type="evidence" value="ECO:0007669"/>
    <property type="project" value="TreeGrafter"/>
</dbReference>
<dbReference type="InterPro" id="IPR006578">
    <property type="entry name" value="MADF-dom"/>
</dbReference>
<dbReference type="AlphaFoldDB" id="A0A9N9Q8H8"/>
<keyword evidence="3" id="KW-1185">Reference proteome</keyword>
<proteinExistence type="predicted"/>
<accession>A0A9N9Q8H8</accession>
<gene>
    <name evidence="2" type="ORF">CEUTPL_LOCUS763</name>
</gene>
<dbReference type="OrthoDB" id="5984255at2759"/>
<dbReference type="InterPro" id="IPR039353">
    <property type="entry name" value="TF_Adf1"/>
</dbReference>
<organism evidence="2 3">
    <name type="scientific">Ceutorhynchus assimilis</name>
    <name type="common">cabbage seed weevil</name>
    <dbReference type="NCBI Taxonomy" id="467358"/>
    <lineage>
        <taxon>Eukaryota</taxon>
        <taxon>Metazoa</taxon>
        <taxon>Ecdysozoa</taxon>
        <taxon>Arthropoda</taxon>
        <taxon>Hexapoda</taxon>
        <taxon>Insecta</taxon>
        <taxon>Pterygota</taxon>
        <taxon>Neoptera</taxon>
        <taxon>Endopterygota</taxon>
        <taxon>Coleoptera</taxon>
        <taxon>Polyphaga</taxon>
        <taxon>Cucujiformia</taxon>
        <taxon>Curculionidae</taxon>
        <taxon>Ceutorhynchinae</taxon>
        <taxon>Ceutorhynchus</taxon>
    </lineage>
</organism>
<dbReference type="Pfam" id="PF10545">
    <property type="entry name" value="MADF_DNA_bdg"/>
    <property type="match status" value="1"/>
</dbReference>
<dbReference type="EMBL" id="OU892277">
    <property type="protein sequence ID" value="CAG9760027.1"/>
    <property type="molecule type" value="Genomic_DNA"/>
</dbReference>